<keyword evidence="4" id="KW-0472">Membrane</keyword>
<dbReference type="InterPro" id="IPR011990">
    <property type="entry name" value="TPR-like_helical_dom_sf"/>
</dbReference>
<dbReference type="Pfam" id="PF07980">
    <property type="entry name" value="SusD_RagB"/>
    <property type="match status" value="1"/>
</dbReference>
<feature type="domain" description="RagB/SusD" evidence="7">
    <location>
        <begin position="316"/>
        <end position="587"/>
    </location>
</feature>
<evidence type="ECO:0000256" key="3">
    <source>
        <dbReference type="ARBA" id="ARBA00022729"/>
    </source>
</evidence>
<dbReference type="AlphaFoldDB" id="A0A6N2RKI2"/>
<dbReference type="RefSeq" id="WP_010537908.1">
    <property type="nucleotide sequence ID" value="NZ_CACRSZ010000008.1"/>
</dbReference>
<dbReference type="InterPro" id="IPR033985">
    <property type="entry name" value="SusD-like_N"/>
</dbReference>
<evidence type="ECO:0000256" key="2">
    <source>
        <dbReference type="ARBA" id="ARBA00006275"/>
    </source>
</evidence>
<evidence type="ECO:0000256" key="1">
    <source>
        <dbReference type="ARBA" id="ARBA00004442"/>
    </source>
</evidence>
<evidence type="ECO:0000259" key="8">
    <source>
        <dbReference type="Pfam" id="PF14322"/>
    </source>
</evidence>
<dbReference type="InterPro" id="IPR012944">
    <property type="entry name" value="SusD_RagB_dom"/>
</dbReference>
<dbReference type="Gene3D" id="1.25.40.390">
    <property type="match status" value="1"/>
</dbReference>
<reference evidence="10" key="1">
    <citation type="submission" date="2019-11" db="EMBL/GenBank/DDBJ databases">
        <authorList>
            <person name="Feng L."/>
        </authorList>
    </citation>
    <scope>NUCLEOTIDE SEQUENCE</scope>
    <source>
        <strain evidence="10">BfaecisLFYP10</strain>
    </source>
</reference>
<comment type="subcellular location">
    <subcellularLocation>
        <location evidence="1">Cell outer membrane</location>
    </subcellularLocation>
</comment>
<evidence type="ECO:0000256" key="5">
    <source>
        <dbReference type="ARBA" id="ARBA00023237"/>
    </source>
</evidence>
<feature type="signal peptide" evidence="6">
    <location>
        <begin position="1"/>
        <end position="24"/>
    </location>
</feature>
<dbReference type="SUPFAM" id="SSF48452">
    <property type="entry name" value="TPR-like"/>
    <property type="match status" value="1"/>
</dbReference>
<comment type="similarity">
    <text evidence="2">Belongs to the SusD family.</text>
</comment>
<name>A0A6N2RKI2_9BACE</name>
<dbReference type="PROSITE" id="PS51257">
    <property type="entry name" value="PROKAR_LIPOPROTEIN"/>
    <property type="match status" value="1"/>
</dbReference>
<evidence type="ECO:0000256" key="6">
    <source>
        <dbReference type="SAM" id="SignalP"/>
    </source>
</evidence>
<dbReference type="EMBL" id="JANUTS010000001">
    <property type="protein sequence ID" value="MCS2793392.1"/>
    <property type="molecule type" value="Genomic_DNA"/>
</dbReference>
<dbReference type="Pfam" id="PF14322">
    <property type="entry name" value="SusD-like_3"/>
    <property type="match status" value="1"/>
</dbReference>
<dbReference type="GO" id="GO:0009279">
    <property type="term" value="C:cell outer membrane"/>
    <property type="evidence" value="ECO:0007669"/>
    <property type="project" value="UniProtKB-SubCell"/>
</dbReference>
<reference evidence="9" key="2">
    <citation type="submission" date="2022-08" db="EMBL/GenBank/DDBJ databases">
        <title>Genome Sequencing of Bacteroides fragilis Group Isolates with Nanopore Technology.</title>
        <authorList>
            <person name="Tisza M.J."/>
            <person name="Smith D."/>
            <person name="Dekker J.P."/>
        </authorList>
    </citation>
    <scope>NUCLEOTIDE SEQUENCE</scope>
    <source>
        <strain evidence="9">BFG-351</strain>
    </source>
</reference>
<proteinExistence type="inferred from homology"/>
<evidence type="ECO:0000313" key="9">
    <source>
        <dbReference type="EMBL" id="MCS2793392.1"/>
    </source>
</evidence>
<evidence type="ECO:0000313" key="10">
    <source>
        <dbReference type="EMBL" id="VYS81512.1"/>
    </source>
</evidence>
<protein>
    <submittedName>
        <fullName evidence="9">RagB/SusD family nutrient uptake outer membrane protein</fullName>
    </submittedName>
    <submittedName>
        <fullName evidence="10">SusD family protein</fullName>
    </submittedName>
</protein>
<dbReference type="Proteomes" id="UP001204548">
    <property type="component" value="Unassembled WGS sequence"/>
</dbReference>
<feature type="chain" id="PRO_5027026648" evidence="6">
    <location>
        <begin position="25"/>
        <end position="734"/>
    </location>
</feature>
<organism evidence="10">
    <name type="scientific">Bacteroides faecis</name>
    <dbReference type="NCBI Taxonomy" id="674529"/>
    <lineage>
        <taxon>Bacteria</taxon>
        <taxon>Pseudomonadati</taxon>
        <taxon>Bacteroidota</taxon>
        <taxon>Bacteroidia</taxon>
        <taxon>Bacteroidales</taxon>
        <taxon>Bacteroidaceae</taxon>
        <taxon>Bacteroides</taxon>
    </lineage>
</organism>
<dbReference type="EMBL" id="CACRSZ010000008">
    <property type="protein sequence ID" value="VYS81512.1"/>
    <property type="molecule type" value="Genomic_DNA"/>
</dbReference>
<feature type="domain" description="SusD-like N-terminal" evidence="8">
    <location>
        <begin position="114"/>
        <end position="243"/>
    </location>
</feature>
<evidence type="ECO:0000256" key="4">
    <source>
        <dbReference type="ARBA" id="ARBA00023136"/>
    </source>
</evidence>
<gene>
    <name evidence="10" type="ORF">BFLFYP10_05334</name>
    <name evidence="9" type="ORF">NXW97_15490</name>
</gene>
<keyword evidence="5" id="KW-0998">Cell outer membrane</keyword>
<evidence type="ECO:0000259" key="7">
    <source>
        <dbReference type="Pfam" id="PF07980"/>
    </source>
</evidence>
<keyword evidence="3 6" id="KW-0732">Signal</keyword>
<sequence>MKRKNIFRISSLAFLTAAIFTSCSDSFLEEKQNYDSTTREAYNYWSGASARVSAIYRTCLPDAAANASARFNCTGLADDQSKSTEEYSGFSVFVNPQAPLTYQTGNNPVPDYFQGTKGNPLEGVYGRIRDVNDVIIGVTESTLSQDEKDQLLGQAYFLRAWCYYNLVKWYGGVPIVTDVLEPIASSVVPRSSTKACIDFICDDLNTAETLLARFTGSGQWMSGENYGRVTSGAAVALLGRVRLLYASPMFNRTNDVTRWTQAYEDIKRSIGVLTAAGYGLANESNPGINASGWASMFSQVPNTEGIFVTLYNTLVQGTPDYRKNNTWEHGIRPNNTLGGGGKTPSAMLVDMFPMRDGKVPGGCNTYTKLDKSESDYNPQFPFIDRDPRFYRTFAFPGVRWTFTGDPRNDNNDNPYNGTDYELWNYVWYTSPALRDDITANSEATYGADNLLNNVKGFYVRKRSDDRDVNSTSRYEYTQASGFTRSASPYMEIRFAEVLLNYAEAACGAGHLDEAVAQLQRIRARVGYTAENNYGLQANLSGDAAACMAAILYERQIELAYEGKRFDDLRRWMLFDGGTVLPDGAPSSWRLTGWDGNTCSYLGFTPLNGQRRENLEFRVKIDSGQGEGIGGTTLASDPLTVAGVTRPAALDLRNDLSTQTEALREFYNANLIRKTKKGDSYNDSQAELYIEFLPRYYFLGFNQGIQSSATTLTQTIGWGDYMNGGSNGTFDPLEE</sequence>
<accession>A0A6N2RKI2</accession>